<dbReference type="STRING" id="358681.BBR47_51050"/>
<dbReference type="eggNOG" id="ENOG50333BI">
    <property type="taxonomic scope" value="Bacteria"/>
</dbReference>
<dbReference type="GO" id="GO:0003677">
    <property type="term" value="F:DNA binding"/>
    <property type="evidence" value="ECO:0007669"/>
    <property type="project" value="InterPro"/>
</dbReference>
<dbReference type="Gene3D" id="1.10.10.10">
    <property type="entry name" value="Winged helix-like DNA-binding domain superfamily/Winged helix DNA-binding domain"/>
    <property type="match status" value="1"/>
</dbReference>
<keyword evidence="3" id="KW-1185">Reference proteome</keyword>
<accession>C0Z5H6</accession>
<evidence type="ECO:0000313" key="3">
    <source>
        <dbReference type="Proteomes" id="UP000001877"/>
    </source>
</evidence>
<dbReference type="InterPro" id="IPR036388">
    <property type="entry name" value="WH-like_DNA-bd_sf"/>
</dbReference>
<dbReference type="EMBL" id="AP008955">
    <property type="protein sequence ID" value="BAH46082.1"/>
    <property type="molecule type" value="Genomic_DNA"/>
</dbReference>
<dbReference type="KEGG" id="bbe:BBR47_51050"/>
<evidence type="ECO:0000259" key="1">
    <source>
        <dbReference type="Pfam" id="PF08281"/>
    </source>
</evidence>
<dbReference type="GO" id="GO:0006352">
    <property type="term" value="P:DNA-templated transcription initiation"/>
    <property type="evidence" value="ECO:0007669"/>
    <property type="project" value="InterPro"/>
</dbReference>
<dbReference type="GO" id="GO:0016987">
    <property type="term" value="F:sigma factor activity"/>
    <property type="evidence" value="ECO:0007669"/>
    <property type="project" value="InterPro"/>
</dbReference>
<organism evidence="2 3">
    <name type="scientific">Brevibacillus brevis (strain 47 / JCM 6285 / NBRC 100599)</name>
    <dbReference type="NCBI Taxonomy" id="358681"/>
    <lineage>
        <taxon>Bacteria</taxon>
        <taxon>Bacillati</taxon>
        <taxon>Bacillota</taxon>
        <taxon>Bacilli</taxon>
        <taxon>Bacillales</taxon>
        <taxon>Paenibacillaceae</taxon>
        <taxon>Brevibacillus</taxon>
    </lineage>
</organism>
<dbReference type="InterPro" id="IPR013324">
    <property type="entry name" value="RNA_pol_sigma_r3/r4-like"/>
</dbReference>
<evidence type="ECO:0000313" key="2">
    <source>
        <dbReference type="EMBL" id="BAH46082.1"/>
    </source>
</evidence>
<dbReference type="Proteomes" id="UP000001877">
    <property type="component" value="Chromosome"/>
</dbReference>
<gene>
    <name evidence="2" type="ordered locus">BBR47_51050</name>
</gene>
<dbReference type="HOGENOM" id="CLU_155743_0_0_9"/>
<protein>
    <recommendedName>
        <fullName evidence="1">RNA polymerase sigma factor 70 region 4 type 2 domain-containing protein</fullName>
    </recommendedName>
</protein>
<dbReference type="AlphaFoldDB" id="C0Z5H6"/>
<name>C0Z5H6_BREBN</name>
<feature type="domain" description="RNA polymerase sigma factor 70 region 4 type 2" evidence="1">
    <location>
        <begin position="76"/>
        <end position="116"/>
    </location>
</feature>
<sequence length="135" mass="16161">MYYKENECSYFRLDVRKRQKVKHMTDEQLKEHCRKVLKRIAWRLQYAAKKRLCRETVIKEGMRGTETIEDNLSDLYVQEVLMQLPEKARIIIKHVVIQGMTEEQVAQKLNMTRQGVSKCKNKYLRQLAEKLTRSA</sequence>
<dbReference type="Pfam" id="PF08281">
    <property type="entry name" value="Sigma70_r4_2"/>
    <property type="match status" value="1"/>
</dbReference>
<dbReference type="InterPro" id="IPR013249">
    <property type="entry name" value="RNA_pol_sigma70_r4_t2"/>
</dbReference>
<reference evidence="2 3" key="1">
    <citation type="submission" date="2005-03" db="EMBL/GenBank/DDBJ databases">
        <title>Brevibacillus brevis strain 47, complete genome.</title>
        <authorList>
            <person name="Hosoyama A."/>
            <person name="Yamada R."/>
            <person name="Hongo Y."/>
            <person name="Terui Y."/>
            <person name="Ankai A."/>
            <person name="Masuyama W."/>
            <person name="Sekiguchi M."/>
            <person name="Takeda T."/>
            <person name="Asano K."/>
            <person name="Ohji S."/>
            <person name="Ichikawa N."/>
            <person name="Narita S."/>
            <person name="Aoki N."/>
            <person name="Miura H."/>
            <person name="Matsushita S."/>
            <person name="Sekigawa T."/>
            <person name="Yamagata H."/>
            <person name="Yoshikawa H."/>
            <person name="Udaka S."/>
            <person name="Tanikawa S."/>
            <person name="Fujita N."/>
        </authorList>
    </citation>
    <scope>NUCLEOTIDE SEQUENCE [LARGE SCALE GENOMIC DNA]</scope>
    <source>
        <strain evidence="3">47 / JCM 6285 / NBRC 100599</strain>
    </source>
</reference>
<proteinExistence type="predicted"/>
<dbReference type="SUPFAM" id="SSF88659">
    <property type="entry name" value="Sigma3 and sigma4 domains of RNA polymerase sigma factors"/>
    <property type="match status" value="1"/>
</dbReference>